<dbReference type="PROSITE" id="PS50297">
    <property type="entry name" value="ANK_REP_REGION"/>
    <property type="match status" value="3"/>
</dbReference>
<evidence type="ECO:0008006" key="7">
    <source>
        <dbReference type="Google" id="ProtNLM"/>
    </source>
</evidence>
<keyword evidence="2 3" id="KW-0040">ANK repeat</keyword>
<dbReference type="InterPro" id="IPR036770">
    <property type="entry name" value="Ankyrin_rpt-contain_sf"/>
</dbReference>
<evidence type="ECO:0000256" key="3">
    <source>
        <dbReference type="PROSITE-ProRule" id="PRU00023"/>
    </source>
</evidence>
<reference evidence="5" key="1">
    <citation type="submission" date="2024-03" db="EMBL/GenBank/DDBJ databases">
        <authorList>
            <consortium name="ELIXIR-Norway"/>
            <consortium name="Elixir Norway"/>
        </authorList>
    </citation>
    <scope>NUCLEOTIDE SEQUENCE</scope>
</reference>
<feature type="transmembrane region" description="Helical" evidence="4">
    <location>
        <begin position="743"/>
        <end position="768"/>
    </location>
</feature>
<organism evidence="5 6">
    <name type="scientific">Sphagnum jensenii</name>
    <dbReference type="NCBI Taxonomy" id="128206"/>
    <lineage>
        <taxon>Eukaryota</taxon>
        <taxon>Viridiplantae</taxon>
        <taxon>Streptophyta</taxon>
        <taxon>Embryophyta</taxon>
        <taxon>Bryophyta</taxon>
        <taxon>Sphagnophytina</taxon>
        <taxon>Sphagnopsida</taxon>
        <taxon>Sphagnales</taxon>
        <taxon>Sphagnaceae</taxon>
        <taxon>Sphagnum</taxon>
    </lineage>
</organism>
<feature type="repeat" description="ANK" evidence="3">
    <location>
        <begin position="555"/>
        <end position="575"/>
    </location>
</feature>
<dbReference type="SUPFAM" id="SSF48403">
    <property type="entry name" value="Ankyrin repeat"/>
    <property type="match status" value="2"/>
</dbReference>
<sequence>MASLRSELFRIARRGNEEQMRKFLENPQVNVNEKFHYSLVALHDSVESNLDIGVTKALLDHPRIDVNSPDQIGRTPLHAASCKDNRLECVRLLLQRSDIVVNSPANFGFTPLHAAARFACPNVLELLLADPRVIIDARTVDGFTALHLVAEGGENNHPQTGGGVRPWQDRCQVVRMLLEAERQQRARNLPCNLNNKDVLKRFPIHYGVECGDVNVMNELLKWEDANINALDLYGFAPLHLAVRSTANHRTEVVESLLRVQNIDVNIASVRSPSHVQSWQMGDKNEDGFNLLLPFQPLEAPQESTTHLTALHFAAKMGSRRIVDLLLQQPMIELNVRDSRDYTPLHFAAQDGHVEVVQRFLQEAPGRVNFEAQDNEGLTPVWRAIWNDRMEVVRLLWVVASRQEYDRMGILLPRLLTVDQNLTTVRFLLSSFTTDKLIQVIEEMGNADDLKFETTRANLLGRLETEVAFPNSSRSQGETLLHWVAKNNHWKLIPQIMISNRQTGGFVNQMDIAQSTIGGPRGQTALHYAAEAGHADVVKTLLAYASELDLNLKGSDGNTPLHLATKNGRVHVVKALCQNPDQQRLRANEEDAQGETCLQYAMENDNIPKEIATTLMDRSDVKDFIDRHYRDRQVFVDAANALLVGGALIAGLCFASWLQPPLSFTPYYQFPQSTPATPPATYETFAAVELHYSLRLFWTFNNLSFFFAIATVLSGAEAAFPHLDRVFIVKAVQIVRRALIWTSILLLFSVITVLGAFVCAGFTVLPPIARDVNNMTASTVFGMLVCCVMLSKFSYKLFAGIFKTIKPTPEKW</sequence>
<dbReference type="SMART" id="SM00248">
    <property type="entry name" value="ANK"/>
    <property type="match status" value="14"/>
</dbReference>
<evidence type="ECO:0000256" key="1">
    <source>
        <dbReference type="ARBA" id="ARBA00022737"/>
    </source>
</evidence>
<evidence type="ECO:0000313" key="5">
    <source>
        <dbReference type="EMBL" id="CAK9880516.1"/>
    </source>
</evidence>
<protein>
    <recommendedName>
        <fullName evidence="7">PGG domain-containing protein</fullName>
    </recommendedName>
</protein>
<evidence type="ECO:0000313" key="6">
    <source>
        <dbReference type="Proteomes" id="UP001497522"/>
    </source>
</evidence>
<dbReference type="Proteomes" id="UP001497522">
    <property type="component" value="Chromosome 7"/>
</dbReference>
<dbReference type="Pfam" id="PF12796">
    <property type="entry name" value="Ank_2"/>
    <property type="match status" value="5"/>
</dbReference>
<feature type="transmembrane region" description="Helical" evidence="4">
    <location>
        <begin position="702"/>
        <end position="722"/>
    </location>
</feature>
<dbReference type="EMBL" id="OZ023708">
    <property type="protein sequence ID" value="CAK9880516.1"/>
    <property type="molecule type" value="Genomic_DNA"/>
</dbReference>
<keyword evidence="4" id="KW-0472">Membrane</keyword>
<dbReference type="PROSITE" id="PS50088">
    <property type="entry name" value="ANK_REPEAT"/>
    <property type="match status" value="3"/>
</dbReference>
<dbReference type="PANTHER" id="PTHR24198">
    <property type="entry name" value="ANKYRIN REPEAT AND PROTEIN KINASE DOMAIN-CONTAINING PROTEIN"/>
    <property type="match status" value="1"/>
</dbReference>
<dbReference type="PANTHER" id="PTHR24198:SF165">
    <property type="entry name" value="ANKYRIN REPEAT-CONTAINING PROTEIN-RELATED"/>
    <property type="match status" value="1"/>
</dbReference>
<accession>A0ABP1BVQ1</accession>
<dbReference type="Gene3D" id="1.25.40.20">
    <property type="entry name" value="Ankyrin repeat-containing domain"/>
    <property type="match status" value="3"/>
</dbReference>
<keyword evidence="6" id="KW-1185">Reference proteome</keyword>
<name>A0ABP1BVQ1_9BRYO</name>
<keyword evidence="1" id="KW-0677">Repeat</keyword>
<feature type="repeat" description="ANK" evidence="3">
    <location>
        <begin position="339"/>
        <end position="361"/>
    </location>
</feature>
<gene>
    <name evidence="5" type="ORF">CSSPJE1EN2_LOCUS21915</name>
</gene>
<dbReference type="Pfam" id="PF00023">
    <property type="entry name" value="Ank"/>
    <property type="match status" value="1"/>
</dbReference>
<feature type="repeat" description="ANK" evidence="3">
    <location>
        <begin position="520"/>
        <end position="552"/>
    </location>
</feature>
<feature type="transmembrane region" description="Helical" evidence="4">
    <location>
        <begin position="774"/>
        <end position="794"/>
    </location>
</feature>
<dbReference type="InterPro" id="IPR002110">
    <property type="entry name" value="Ankyrin_rpt"/>
</dbReference>
<proteinExistence type="predicted"/>
<evidence type="ECO:0000256" key="2">
    <source>
        <dbReference type="ARBA" id="ARBA00023043"/>
    </source>
</evidence>
<keyword evidence="4" id="KW-1133">Transmembrane helix</keyword>
<keyword evidence="4" id="KW-0812">Transmembrane</keyword>
<evidence type="ECO:0000256" key="4">
    <source>
        <dbReference type="SAM" id="Phobius"/>
    </source>
</evidence>